<dbReference type="OrthoDB" id="3358017at2759"/>
<protein>
    <recommendedName>
        <fullName evidence="8">RTA1-domain-containing protein</fullName>
    </recommendedName>
</protein>
<gene>
    <name evidence="6" type="ORF">IFR04_006428</name>
</gene>
<feature type="transmembrane region" description="Helical" evidence="5">
    <location>
        <begin position="236"/>
        <end position="256"/>
    </location>
</feature>
<organism evidence="6 7">
    <name type="scientific">Cadophora malorum</name>
    <dbReference type="NCBI Taxonomy" id="108018"/>
    <lineage>
        <taxon>Eukaryota</taxon>
        <taxon>Fungi</taxon>
        <taxon>Dikarya</taxon>
        <taxon>Ascomycota</taxon>
        <taxon>Pezizomycotina</taxon>
        <taxon>Leotiomycetes</taxon>
        <taxon>Helotiales</taxon>
        <taxon>Ploettnerulaceae</taxon>
        <taxon>Cadophora</taxon>
    </lineage>
</organism>
<proteinExistence type="predicted"/>
<keyword evidence="4 5" id="KW-0472">Membrane</keyword>
<evidence type="ECO:0000313" key="7">
    <source>
        <dbReference type="Proteomes" id="UP000664132"/>
    </source>
</evidence>
<evidence type="ECO:0000256" key="4">
    <source>
        <dbReference type="ARBA" id="ARBA00023136"/>
    </source>
</evidence>
<evidence type="ECO:0000256" key="1">
    <source>
        <dbReference type="ARBA" id="ARBA00004141"/>
    </source>
</evidence>
<keyword evidence="7" id="KW-1185">Reference proteome</keyword>
<feature type="transmembrane region" description="Helical" evidence="5">
    <location>
        <begin position="24"/>
        <end position="43"/>
    </location>
</feature>
<dbReference type="Proteomes" id="UP000664132">
    <property type="component" value="Unassembled WGS sequence"/>
</dbReference>
<feature type="transmembrane region" description="Helical" evidence="5">
    <location>
        <begin position="201"/>
        <end position="221"/>
    </location>
</feature>
<comment type="subcellular location">
    <subcellularLocation>
        <location evidence="1">Membrane</location>
        <topology evidence="1">Multi-pass membrane protein</topology>
    </subcellularLocation>
</comment>
<sequence length="293" mass="32291">MTSSSILTARDDDGFSFYQYDPSVAAAAIFAVLFLVTTAYHCWQAWTKRTLYFIPLLIGGHFEWTGYIFRIISSYNLTSTSIFIIQTLLLLLPPSLFAASIYMVLGRIILFTNGESMAPIRANWLTKIFVIGDVFSFLVQAGGGSMMASADSQNLGKTLVIAGLVLQILFFGLFVGTSILFHRRLALSPTSASLRAPWQKYLWALYAASLLIFIRSIFRIFEFAGGHDGTLMSSEVYIYVFDAVLMLGVMVVFNVVHPGEIIGRRKGDLKGAVPLNGGLENGSESFIAGGERR</sequence>
<evidence type="ECO:0000313" key="6">
    <source>
        <dbReference type="EMBL" id="KAG4420412.1"/>
    </source>
</evidence>
<dbReference type="GO" id="GO:0016020">
    <property type="term" value="C:membrane"/>
    <property type="evidence" value="ECO:0007669"/>
    <property type="project" value="UniProtKB-SubCell"/>
</dbReference>
<dbReference type="Pfam" id="PF04479">
    <property type="entry name" value="RTA1"/>
    <property type="match status" value="1"/>
</dbReference>
<feature type="transmembrane region" description="Helical" evidence="5">
    <location>
        <begin position="50"/>
        <end position="72"/>
    </location>
</feature>
<dbReference type="PANTHER" id="PTHR31465">
    <property type="entry name" value="PROTEIN RTA1-RELATED"/>
    <property type="match status" value="1"/>
</dbReference>
<dbReference type="AlphaFoldDB" id="A0A8H7TIW6"/>
<evidence type="ECO:0000256" key="5">
    <source>
        <dbReference type="SAM" id="Phobius"/>
    </source>
</evidence>
<keyword evidence="2 5" id="KW-0812">Transmembrane</keyword>
<keyword evidence="3 5" id="KW-1133">Transmembrane helix</keyword>
<feature type="transmembrane region" description="Helical" evidence="5">
    <location>
        <begin position="84"/>
        <end position="110"/>
    </location>
</feature>
<comment type="caution">
    <text evidence="6">The sequence shown here is derived from an EMBL/GenBank/DDBJ whole genome shotgun (WGS) entry which is preliminary data.</text>
</comment>
<evidence type="ECO:0008006" key="8">
    <source>
        <dbReference type="Google" id="ProtNLM"/>
    </source>
</evidence>
<dbReference type="EMBL" id="JAFJYH010000084">
    <property type="protein sequence ID" value="KAG4420412.1"/>
    <property type="molecule type" value="Genomic_DNA"/>
</dbReference>
<reference evidence="6" key="1">
    <citation type="submission" date="2021-02" db="EMBL/GenBank/DDBJ databases">
        <title>Genome sequence Cadophora malorum strain M34.</title>
        <authorList>
            <person name="Stefanovic E."/>
            <person name="Vu D."/>
            <person name="Scully C."/>
            <person name="Dijksterhuis J."/>
            <person name="Roader J."/>
            <person name="Houbraken J."/>
        </authorList>
    </citation>
    <scope>NUCLEOTIDE SEQUENCE</scope>
    <source>
        <strain evidence="6">M34</strain>
    </source>
</reference>
<feature type="transmembrane region" description="Helical" evidence="5">
    <location>
        <begin position="159"/>
        <end position="181"/>
    </location>
</feature>
<dbReference type="InterPro" id="IPR007568">
    <property type="entry name" value="RTA1"/>
</dbReference>
<name>A0A8H7TIW6_9HELO</name>
<accession>A0A8H7TIW6</accession>
<feature type="transmembrane region" description="Helical" evidence="5">
    <location>
        <begin position="122"/>
        <end position="139"/>
    </location>
</feature>
<dbReference type="PANTHER" id="PTHR31465:SF35">
    <property type="entry name" value="RTA1 DOMAIN PROTEIN-RELATED"/>
    <property type="match status" value="1"/>
</dbReference>
<evidence type="ECO:0000256" key="2">
    <source>
        <dbReference type="ARBA" id="ARBA00022692"/>
    </source>
</evidence>
<evidence type="ECO:0000256" key="3">
    <source>
        <dbReference type="ARBA" id="ARBA00022989"/>
    </source>
</evidence>